<gene>
    <name evidence="2" type="ORF">C1I98_24835</name>
</gene>
<proteinExistence type="predicted"/>
<reference evidence="2 3" key="1">
    <citation type="submission" date="2018-01" db="EMBL/GenBank/DDBJ databases">
        <title>Draft genome sequence of Sphaerisporangium sp. 7K107.</title>
        <authorList>
            <person name="Sahin N."/>
            <person name="Saygin H."/>
            <person name="Ay H."/>
        </authorList>
    </citation>
    <scope>NUCLEOTIDE SEQUENCE [LARGE SCALE GENOMIC DNA]</scope>
    <source>
        <strain evidence="2 3">7K107</strain>
    </source>
</reference>
<keyword evidence="3" id="KW-1185">Reference proteome</keyword>
<sequence length="63" mass="6677">MPAMSSPSSIRRRAGSLSRIQLCSEPSTFVSRAGEEKATAVRSPATVRNNRSAAATRPARMGT</sequence>
<dbReference type="EMBL" id="POUA01000223">
    <property type="protein sequence ID" value="PZG38066.1"/>
    <property type="molecule type" value="Genomic_DNA"/>
</dbReference>
<evidence type="ECO:0000256" key="1">
    <source>
        <dbReference type="SAM" id="MobiDB-lite"/>
    </source>
</evidence>
<dbReference type="AlphaFoldDB" id="A0A2W2FL60"/>
<comment type="caution">
    <text evidence="2">The sequence shown here is derived from an EMBL/GenBank/DDBJ whole genome shotgun (WGS) entry which is preliminary data.</text>
</comment>
<evidence type="ECO:0000313" key="2">
    <source>
        <dbReference type="EMBL" id="PZG38066.1"/>
    </source>
</evidence>
<organism evidence="2 3">
    <name type="scientific">Spongiactinospora gelatinilytica</name>
    <dbReference type="NCBI Taxonomy" id="2666298"/>
    <lineage>
        <taxon>Bacteria</taxon>
        <taxon>Bacillati</taxon>
        <taxon>Actinomycetota</taxon>
        <taxon>Actinomycetes</taxon>
        <taxon>Streptosporangiales</taxon>
        <taxon>Streptosporangiaceae</taxon>
        <taxon>Spongiactinospora</taxon>
    </lineage>
</organism>
<protein>
    <submittedName>
        <fullName evidence="2">Uncharacterized protein</fullName>
    </submittedName>
</protein>
<feature type="region of interest" description="Disordered" evidence="1">
    <location>
        <begin position="31"/>
        <end position="63"/>
    </location>
</feature>
<evidence type="ECO:0000313" key="3">
    <source>
        <dbReference type="Proteomes" id="UP000248544"/>
    </source>
</evidence>
<name>A0A2W2FL60_9ACTN</name>
<accession>A0A2W2FL60</accession>
<dbReference type="Proteomes" id="UP000248544">
    <property type="component" value="Unassembled WGS sequence"/>
</dbReference>